<proteinExistence type="predicted"/>
<evidence type="ECO:0000313" key="2">
    <source>
        <dbReference type="EMBL" id="ORZ27454.1"/>
    </source>
</evidence>
<keyword evidence="3" id="KW-1185">Reference proteome</keyword>
<organism evidence="2 3">
    <name type="scientific">Lobosporangium transversale</name>
    <dbReference type="NCBI Taxonomy" id="64571"/>
    <lineage>
        <taxon>Eukaryota</taxon>
        <taxon>Fungi</taxon>
        <taxon>Fungi incertae sedis</taxon>
        <taxon>Mucoromycota</taxon>
        <taxon>Mortierellomycotina</taxon>
        <taxon>Mortierellomycetes</taxon>
        <taxon>Mortierellales</taxon>
        <taxon>Mortierellaceae</taxon>
        <taxon>Lobosporangium</taxon>
    </lineage>
</organism>
<feature type="region of interest" description="Disordered" evidence="1">
    <location>
        <begin position="121"/>
        <end position="142"/>
    </location>
</feature>
<dbReference type="AlphaFoldDB" id="A0A1Y2H085"/>
<feature type="compositionally biased region" description="Basic and acidic residues" evidence="1">
    <location>
        <begin position="121"/>
        <end position="135"/>
    </location>
</feature>
<protein>
    <submittedName>
        <fullName evidence="2">Uncharacterized protein</fullName>
    </submittedName>
</protein>
<dbReference type="EMBL" id="MCFF01000004">
    <property type="protein sequence ID" value="ORZ27454.1"/>
    <property type="molecule type" value="Genomic_DNA"/>
</dbReference>
<dbReference type="InParanoid" id="A0A1Y2H085"/>
<name>A0A1Y2H085_9FUNG</name>
<evidence type="ECO:0000256" key="1">
    <source>
        <dbReference type="SAM" id="MobiDB-lite"/>
    </source>
</evidence>
<comment type="caution">
    <text evidence="2">The sequence shown here is derived from an EMBL/GenBank/DDBJ whole genome shotgun (WGS) entry which is preliminary data.</text>
</comment>
<dbReference type="RefSeq" id="XP_021885181.1">
    <property type="nucleotide sequence ID" value="XM_022028504.1"/>
</dbReference>
<gene>
    <name evidence="2" type="ORF">BCR41DRAFT_392784</name>
</gene>
<dbReference type="Proteomes" id="UP000193648">
    <property type="component" value="Unassembled WGS sequence"/>
</dbReference>
<reference evidence="2 3" key="1">
    <citation type="submission" date="2016-07" db="EMBL/GenBank/DDBJ databases">
        <title>Pervasive Adenine N6-methylation of Active Genes in Fungi.</title>
        <authorList>
            <consortium name="DOE Joint Genome Institute"/>
            <person name="Mondo S.J."/>
            <person name="Dannebaum R.O."/>
            <person name="Kuo R.C."/>
            <person name="Labutti K."/>
            <person name="Haridas S."/>
            <person name="Kuo A."/>
            <person name="Salamov A."/>
            <person name="Ahrendt S.R."/>
            <person name="Lipzen A."/>
            <person name="Sullivan W."/>
            <person name="Andreopoulos W.B."/>
            <person name="Clum A."/>
            <person name="Lindquist E."/>
            <person name="Daum C."/>
            <person name="Ramamoorthy G.K."/>
            <person name="Gryganskyi A."/>
            <person name="Culley D."/>
            <person name="Magnuson J.K."/>
            <person name="James T.Y."/>
            <person name="O'Malley M.A."/>
            <person name="Stajich J.E."/>
            <person name="Spatafora J.W."/>
            <person name="Visel A."/>
            <person name="Grigoriev I.V."/>
        </authorList>
    </citation>
    <scope>NUCLEOTIDE SEQUENCE [LARGE SCALE GENOMIC DNA]</scope>
    <source>
        <strain evidence="2 3">NRRL 3116</strain>
    </source>
</reference>
<accession>A0A1Y2H085</accession>
<dbReference type="GeneID" id="33570347"/>
<evidence type="ECO:0000313" key="3">
    <source>
        <dbReference type="Proteomes" id="UP000193648"/>
    </source>
</evidence>
<sequence>MRFGLSRKAFRNEQRDRNRSGGYLYHENRLSKISSEKLLYDNLMTTTSTPISSQTQKAVEGSWSPTPNRRVLPKALINLGERLCRTYQPPINRHVKEKSQGYDQHYVFTTMLKRMRRKDCDALEEPRGQRSHQDLGQRNPFPQVMTNVPPIYDERLYPPYVTSNIVALKRQGKVNWSVELPQGTVKPKSLASSLSSVTQYEMELESNLSTIIDDHSTGIPPAFGGGSGSDEYMLRRHEYGVEGYDEAFVISLDGAFERIGQANPDDYIDEDAKQSALPASLAFKSPVLDSVPLDSGCKDGQQSSIKKYSGALTMTRINGSQPDYDDVGHGDKDDTSLDDIIKPLEGNATPMPILDRFSKIQPYISLLYSLSEVPARSHKFYWTPSGSDIAIDGMDLGSFDDAKSPLSRGSGSLTAEAEGLYNFVSRRWQHQNCSSMSSSSISFLPRPSSLSPSDSPLLPLLRTVKPFKTLADRDDDFKIYQRAVPQEHTKIPTLASFAVDLITFAAVYRIVKDPRIRIVDRWSTN</sequence>